<proteinExistence type="predicted"/>
<keyword evidence="2" id="KW-1185">Reference proteome</keyword>
<sequence>MFRRCPSTQPPSTAGTLEAFQSIFSAISLKDSSSYFSIIVSLLLFNPSLDHLPWLKRRTKHFPPQLLEKAEKPLLV</sequence>
<comment type="caution">
    <text evidence="1">The sequence shown here is derived from an EMBL/GenBank/DDBJ whole genome shotgun (WGS) entry which is preliminary data.</text>
</comment>
<organism evidence="1 2">
    <name type="scientific">Cichorium intybus</name>
    <name type="common">Chicory</name>
    <dbReference type="NCBI Taxonomy" id="13427"/>
    <lineage>
        <taxon>Eukaryota</taxon>
        <taxon>Viridiplantae</taxon>
        <taxon>Streptophyta</taxon>
        <taxon>Embryophyta</taxon>
        <taxon>Tracheophyta</taxon>
        <taxon>Spermatophyta</taxon>
        <taxon>Magnoliopsida</taxon>
        <taxon>eudicotyledons</taxon>
        <taxon>Gunneridae</taxon>
        <taxon>Pentapetalae</taxon>
        <taxon>asterids</taxon>
        <taxon>campanulids</taxon>
        <taxon>Asterales</taxon>
        <taxon>Asteraceae</taxon>
        <taxon>Cichorioideae</taxon>
        <taxon>Cichorieae</taxon>
        <taxon>Cichoriinae</taxon>
        <taxon>Cichorium</taxon>
    </lineage>
</organism>
<accession>A0ACB8ZTM1</accession>
<gene>
    <name evidence="1" type="ORF">L2E82_45634</name>
</gene>
<reference evidence="1 2" key="2">
    <citation type="journal article" date="2022" name="Mol. Ecol. Resour.">
        <title>The genomes of chicory, endive, great burdock and yacon provide insights into Asteraceae paleo-polyploidization history and plant inulin production.</title>
        <authorList>
            <person name="Fan W."/>
            <person name="Wang S."/>
            <person name="Wang H."/>
            <person name="Wang A."/>
            <person name="Jiang F."/>
            <person name="Liu H."/>
            <person name="Zhao H."/>
            <person name="Xu D."/>
            <person name="Zhang Y."/>
        </authorList>
    </citation>
    <scope>NUCLEOTIDE SEQUENCE [LARGE SCALE GENOMIC DNA]</scope>
    <source>
        <strain evidence="2">cv. Punajuju</strain>
        <tissue evidence="1">Leaves</tissue>
    </source>
</reference>
<evidence type="ECO:0000313" key="1">
    <source>
        <dbReference type="EMBL" id="KAI3700993.1"/>
    </source>
</evidence>
<reference evidence="2" key="1">
    <citation type="journal article" date="2022" name="Mol. Ecol. Resour.">
        <title>The genomes of chicory, endive, great burdock and yacon provide insights into Asteraceae palaeo-polyploidization history and plant inulin production.</title>
        <authorList>
            <person name="Fan W."/>
            <person name="Wang S."/>
            <person name="Wang H."/>
            <person name="Wang A."/>
            <person name="Jiang F."/>
            <person name="Liu H."/>
            <person name="Zhao H."/>
            <person name="Xu D."/>
            <person name="Zhang Y."/>
        </authorList>
    </citation>
    <scope>NUCLEOTIDE SEQUENCE [LARGE SCALE GENOMIC DNA]</scope>
    <source>
        <strain evidence="2">cv. Punajuju</strain>
    </source>
</reference>
<dbReference type="Proteomes" id="UP001055811">
    <property type="component" value="Linkage Group LG08"/>
</dbReference>
<evidence type="ECO:0000313" key="2">
    <source>
        <dbReference type="Proteomes" id="UP001055811"/>
    </source>
</evidence>
<dbReference type="EMBL" id="CM042016">
    <property type="protein sequence ID" value="KAI3700993.1"/>
    <property type="molecule type" value="Genomic_DNA"/>
</dbReference>
<name>A0ACB8ZTM1_CICIN</name>
<protein>
    <submittedName>
        <fullName evidence="1">Uncharacterized protein</fullName>
    </submittedName>
</protein>